<dbReference type="SUPFAM" id="SSF53474">
    <property type="entry name" value="alpha/beta-Hydrolases"/>
    <property type="match status" value="1"/>
</dbReference>
<protein>
    <recommendedName>
        <fullName evidence="2">AB hydrolase-1 domain-containing protein</fullName>
    </recommendedName>
</protein>
<gene>
    <name evidence="3" type="primary">ycjY_1</name>
    <name evidence="3" type="ORF">DIS24_g10246</name>
</gene>
<name>A0AA40CGI9_9PEZI</name>
<dbReference type="Gene3D" id="3.40.50.1820">
    <property type="entry name" value="alpha/beta hydrolase"/>
    <property type="match status" value="1"/>
</dbReference>
<sequence>MLPFSAIASDTNTNITVHKATFPTHLGIDLAGNLYHPHGFNNSTSYAAIITVSPAGGVKEQTSGLYAHKLAERGGFVTLAFDASFRGESGGQPRYQENPLARVEDIRGAVDYLVSLPYVDANRIGVLGICAGGGYAASAAMTERRIKAVGLSVPVNGGRENRAGGREATIAALRDIAELRSAEARGGEPTIAAWIPDEYRNATDIDLREAYDYYRTPRAQHPNWENRVRSSTMDAVMAFDAFDLAGMLLTQPLQIFVGSKPGAFGSNQDGHYLYDVAASAQKDIVVMEGASHFDLYDMPEYVDKAVATFSAFYETHLR</sequence>
<dbReference type="InterPro" id="IPR029058">
    <property type="entry name" value="AB_hydrolase_fold"/>
</dbReference>
<evidence type="ECO:0000259" key="2">
    <source>
        <dbReference type="Pfam" id="PF12697"/>
    </source>
</evidence>
<evidence type="ECO:0000313" key="3">
    <source>
        <dbReference type="EMBL" id="KAK0638001.1"/>
    </source>
</evidence>
<dbReference type="InterPro" id="IPR000073">
    <property type="entry name" value="AB_hydrolase_1"/>
</dbReference>
<keyword evidence="4" id="KW-1185">Reference proteome</keyword>
<organism evidence="3 4">
    <name type="scientific">Lasiodiplodia hormozganensis</name>
    <dbReference type="NCBI Taxonomy" id="869390"/>
    <lineage>
        <taxon>Eukaryota</taxon>
        <taxon>Fungi</taxon>
        <taxon>Dikarya</taxon>
        <taxon>Ascomycota</taxon>
        <taxon>Pezizomycotina</taxon>
        <taxon>Dothideomycetes</taxon>
        <taxon>Dothideomycetes incertae sedis</taxon>
        <taxon>Botryosphaeriales</taxon>
        <taxon>Botryosphaeriaceae</taxon>
        <taxon>Lasiodiplodia</taxon>
    </lineage>
</organism>
<dbReference type="EMBL" id="JAUJDW010000105">
    <property type="protein sequence ID" value="KAK0638001.1"/>
    <property type="molecule type" value="Genomic_DNA"/>
</dbReference>
<evidence type="ECO:0000256" key="1">
    <source>
        <dbReference type="ARBA" id="ARBA00029464"/>
    </source>
</evidence>
<dbReference type="PANTHER" id="PTHR47751">
    <property type="entry name" value="SUPERFAMILY HYDROLASE, PUTATIVE (AFU_ORTHOLOGUE AFUA_2G16580)-RELATED"/>
    <property type="match status" value="1"/>
</dbReference>
<dbReference type="PANTHER" id="PTHR47751:SF1">
    <property type="entry name" value="SUPERFAMILY HYDROLASE, PUTATIVE (AFU_ORTHOLOGUE AFUA_2G16580)-RELATED"/>
    <property type="match status" value="1"/>
</dbReference>
<comment type="similarity">
    <text evidence="1">Belongs to the polyketide transferase af380 family.</text>
</comment>
<evidence type="ECO:0000313" key="4">
    <source>
        <dbReference type="Proteomes" id="UP001175001"/>
    </source>
</evidence>
<dbReference type="AlphaFoldDB" id="A0AA40CGI9"/>
<dbReference type="Pfam" id="PF12697">
    <property type="entry name" value="Abhydrolase_6"/>
    <property type="match status" value="1"/>
</dbReference>
<dbReference type="InterPro" id="IPR051411">
    <property type="entry name" value="Polyketide_trans_af380"/>
</dbReference>
<feature type="domain" description="AB hydrolase-1" evidence="2">
    <location>
        <begin position="69"/>
        <end position="302"/>
    </location>
</feature>
<dbReference type="Proteomes" id="UP001175001">
    <property type="component" value="Unassembled WGS sequence"/>
</dbReference>
<accession>A0AA40CGI9</accession>
<dbReference type="Gene3D" id="1.10.10.800">
    <property type="match status" value="1"/>
</dbReference>
<reference evidence="3" key="1">
    <citation type="submission" date="2023-06" db="EMBL/GenBank/DDBJ databases">
        <title>Multi-omics analyses reveal the molecular pathogenesis toolkit of Lasiodiplodia hormozganensis, a cross-kingdom pathogen.</title>
        <authorList>
            <person name="Felix C."/>
            <person name="Meneses R."/>
            <person name="Goncalves M.F.M."/>
            <person name="Tilleman L."/>
            <person name="Duarte A.S."/>
            <person name="Jorrin-Novo J.V."/>
            <person name="Van De Peer Y."/>
            <person name="Deforce D."/>
            <person name="Van Nieuwerburgh F."/>
            <person name="Esteves A.C."/>
            <person name="Alves A."/>
        </authorList>
    </citation>
    <scope>NUCLEOTIDE SEQUENCE</scope>
    <source>
        <strain evidence="3">CBS 339.90</strain>
    </source>
</reference>
<proteinExistence type="inferred from homology"/>
<comment type="caution">
    <text evidence="3">The sequence shown here is derived from an EMBL/GenBank/DDBJ whole genome shotgun (WGS) entry which is preliminary data.</text>
</comment>